<name>A0A4C1WSS9_EUMVA</name>
<evidence type="ECO:0000313" key="2">
    <source>
        <dbReference type="Proteomes" id="UP000299102"/>
    </source>
</evidence>
<protein>
    <submittedName>
        <fullName evidence="1">Uncharacterized protein</fullName>
    </submittedName>
</protein>
<dbReference type="AlphaFoldDB" id="A0A4C1WSS9"/>
<dbReference type="EMBL" id="BGZK01000618">
    <property type="protein sequence ID" value="GBP53185.1"/>
    <property type="molecule type" value="Genomic_DNA"/>
</dbReference>
<organism evidence="1 2">
    <name type="scientific">Eumeta variegata</name>
    <name type="common">Bagworm moth</name>
    <name type="synonym">Eumeta japonica</name>
    <dbReference type="NCBI Taxonomy" id="151549"/>
    <lineage>
        <taxon>Eukaryota</taxon>
        <taxon>Metazoa</taxon>
        <taxon>Ecdysozoa</taxon>
        <taxon>Arthropoda</taxon>
        <taxon>Hexapoda</taxon>
        <taxon>Insecta</taxon>
        <taxon>Pterygota</taxon>
        <taxon>Neoptera</taxon>
        <taxon>Endopterygota</taxon>
        <taxon>Lepidoptera</taxon>
        <taxon>Glossata</taxon>
        <taxon>Ditrysia</taxon>
        <taxon>Tineoidea</taxon>
        <taxon>Psychidae</taxon>
        <taxon>Oiketicinae</taxon>
        <taxon>Eumeta</taxon>
    </lineage>
</organism>
<evidence type="ECO:0000313" key="1">
    <source>
        <dbReference type="EMBL" id="GBP53185.1"/>
    </source>
</evidence>
<comment type="caution">
    <text evidence="1">The sequence shown here is derived from an EMBL/GenBank/DDBJ whole genome shotgun (WGS) entry which is preliminary data.</text>
</comment>
<reference evidence="1 2" key="1">
    <citation type="journal article" date="2019" name="Commun. Biol.">
        <title>The bagworm genome reveals a unique fibroin gene that provides high tensile strength.</title>
        <authorList>
            <person name="Kono N."/>
            <person name="Nakamura H."/>
            <person name="Ohtoshi R."/>
            <person name="Tomita M."/>
            <person name="Numata K."/>
            <person name="Arakawa K."/>
        </authorList>
    </citation>
    <scope>NUCLEOTIDE SEQUENCE [LARGE SCALE GENOMIC DNA]</scope>
</reference>
<dbReference type="OrthoDB" id="10028364at2759"/>
<proteinExistence type="predicted"/>
<keyword evidence="2" id="KW-1185">Reference proteome</keyword>
<accession>A0A4C1WSS9</accession>
<gene>
    <name evidence="1" type="ORF">EVAR_8962_1</name>
</gene>
<sequence>MEMLSYLILTILYLLASTIAVAFGAAAYSAAGFFGYLCMVCYGIDAFLKGRALNKGELAQGLHVVTKKTPVSPQA</sequence>
<dbReference type="Proteomes" id="UP000299102">
    <property type="component" value="Unassembled WGS sequence"/>
</dbReference>